<feature type="region of interest" description="Disordered" evidence="1">
    <location>
        <begin position="210"/>
        <end position="250"/>
    </location>
</feature>
<evidence type="ECO:0000256" key="1">
    <source>
        <dbReference type="SAM" id="MobiDB-lite"/>
    </source>
</evidence>
<keyword evidence="4" id="KW-1185">Reference proteome</keyword>
<feature type="transmembrane region" description="Helical" evidence="2">
    <location>
        <begin position="66"/>
        <end position="86"/>
    </location>
</feature>
<feature type="transmembrane region" description="Helical" evidence="2">
    <location>
        <begin position="98"/>
        <end position="114"/>
    </location>
</feature>
<dbReference type="EMBL" id="JAGJCF010000006">
    <property type="protein sequence ID" value="MBP0616223.1"/>
    <property type="molecule type" value="Genomic_DNA"/>
</dbReference>
<dbReference type="RefSeq" id="WP_209594701.1">
    <property type="nucleotide sequence ID" value="NZ_JAGJCF010000006.1"/>
</dbReference>
<feature type="transmembrane region" description="Helical" evidence="2">
    <location>
        <begin position="179"/>
        <end position="201"/>
    </location>
</feature>
<sequence>MRFSGPAFLAVAVATAIGLRLPPAASLDTLFWWIAYGPLAPERAMPLAALGAAFGLIGWRARVAALAAFGLGIAGGFYGEITWLALLGHLPAAAGHDFYAGPGSCIAAGAALISGRRLRPVATPLASLVIGTLWALWIRLLDPTLHDLKISVAGVLVAVALIVAIASTVAAFRGNWMFVAAPICGSWLLAIGLLYGGSYLATKPPSLNLPPPAPARDSSMLDGLFPEENGRLDRKPGRSDPFGGDGAKPF</sequence>
<evidence type="ECO:0000313" key="3">
    <source>
        <dbReference type="EMBL" id="MBP0616223.1"/>
    </source>
</evidence>
<proteinExistence type="predicted"/>
<reference evidence="3 4" key="1">
    <citation type="submission" date="2021-04" db="EMBL/GenBank/DDBJ databases">
        <title>Whole genome sequence of Jiella sp. KSK16Y-1.</title>
        <authorList>
            <person name="Tuo L."/>
        </authorList>
    </citation>
    <scope>NUCLEOTIDE SEQUENCE [LARGE SCALE GENOMIC DNA]</scope>
    <source>
        <strain evidence="3 4">KSK16Y-1</strain>
    </source>
</reference>
<feature type="transmembrane region" description="Helical" evidence="2">
    <location>
        <begin position="121"/>
        <end position="138"/>
    </location>
</feature>
<protein>
    <submittedName>
        <fullName evidence="3">Uncharacterized protein</fullName>
    </submittedName>
</protein>
<accession>A0ABS4BHK7</accession>
<dbReference type="Proteomes" id="UP000678276">
    <property type="component" value="Unassembled WGS sequence"/>
</dbReference>
<comment type="caution">
    <text evidence="3">The sequence shown here is derived from an EMBL/GenBank/DDBJ whole genome shotgun (WGS) entry which is preliminary data.</text>
</comment>
<feature type="transmembrane region" description="Helical" evidence="2">
    <location>
        <begin position="150"/>
        <end position="172"/>
    </location>
</feature>
<keyword evidence="2" id="KW-1133">Transmembrane helix</keyword>
<evidence type="ECO:0000313" key="4">
    <source>
        <dbReference type="Proteomes" id="UP000678276"/>
    </source>
</evidence>
<feature type="compositionally biased region" description="Basic and acidic residues" evidence="1">
    <location>
        <begin position="228"/>
        <end position="238"/>
    </location>
</feature>
<name>A0ABS4BHK7_9HYPH</name>
<organism evidence="3 4">
    <name type="scientific">Jiella mangrovi</name>
    <dbReference type="NCBI Taxonomy" id="2821407"/>
    <lineage>
        <taxon>Bacteria</taxon>
        <taxon>Pseudomonadati</taxon>
        <taxon>Pseudomonadota</taxon>
        <taxon>Alphaproteobacteria</taxon>
        <taxon>Hyphomicrobiales</taxon>
        <taxon>Aurantimonadaceae</taxon>
        <taxon>Jiella</taxon>
    </lineage>
</organism>
<evidence type="ECO:0000256" key="2">
    <source>
        <dbReference type="SAM" id="Phobius"/>
    </source>
</evidence>
<keyword evidence="2" id="KW-0472">Membrane</keyword>
<keyword evidence="2" id="KW-0812">Transmembrane</keyword>
<feature type="transmembrane region" description="Helical" evidence="2">
    <location>
        <begin position="43"/>
        <end position="59"/>
    </location>
</feature>
<gene>
    <name evidence="3" type="ORF">J6595_11580</name>
</gene>